<sequence length="537" mass="60211">MRSSHGKLDFYTMSVGMLQEKRDAYMRLKAQGNLLPDGGKKLDDAIELIDSILDRKKSQPSSEPQRIPIFKTFREEKLTPDNIPKPIEVVSESEDEELKTITSGFRSIDISDDSFEDGDEEDLSKFPDDPLTPHEIDQYLGLCKLPSIRFSDQTICHPFVLHLGLISSNSIHLRVIDCLNTENTFFKFGTPTKWNLTSKSSENGGAKIGYKPTISHPGCALSDLWNFVHNSMKNNKNWPVFLFESQKILNTFKSLYCSSSVQHYPGAKNLPRNIRFVVNVSPVCEEFSQKANGAPGDITASDDHLTVFAEIYSKEIMTSLSLSKMKSKSVAWLEAPLNYRALLRISKIPANDIVTKLSDSLATTQIGNSNKPHEPQATSAPILNSIDDALLRRLALTGFVPRTLALLAAKGGWRGFVGLLSALGISKDSPEPLSELYRCFMKVNRGLAINADLYKEDAKKVSIKNLYSESERKTKTLLKPLPIQPEPPEDRIKITMPPASDALLKFVSVVNLLMSCFFLTYVCFILCTYRYRDDFSF</sequence>
<dbReference type="EMBL" id="CABIJS010000032">
    <property type="protein sequence ID" value="VUZ40207.1"/>
    <property type="molecule type" value="Genomic_DNA"/>
</dbReference>
<feature type="compositionally biased region" description="Acidic residues" evidence="1">
    <location>
        <begin position="110"/>
        <end position="122"/>
    </location>
</feature>
<dbReference type="AlphaFoldDB" id="A0A564XYV4"/>
<evidence type="ECO:0000256" key="1">
    <source>
        <dbReference type="SAM" id="MobiDB-lite"/>
    </source>
</evidence>
<name>A0A564XYV4_HYMDI</name>
<reference evidence="3 4" key="1">
    <citation type="submission" date="2019-07" db="EMBL/GenBank/DDBJ databases">
        <authorList>
            <person name="Jastrzebski P J."/>
            <person name="Paukszto L."/>
            <person name="Jastrzebski P J."/>
        </authorList>
    </citation>
    <scope>NUCLEOTIDE SEQUENCE [LARGE SCALE GENOMIC DNA]</scope>
    <source>
        <strain evidence="3 4">WMS-il1</strain>
    </source>
</reference>
<dbReference type="Proteomes" id="UP000321570">
    <property type="component" value="Unassembled WGS sequence"/>
</dbReference>
<protein>
    <submittedName>
        <fullName evidence="3">Uncharacterized protein</fullName>
    </submittedName>
</protein>
<organism evidence="3 4">
    <name type="scientific">Hymenolepis diminuta</name>
    <name type="common">Rat tapeworm</name>
    <dbReference type="NCBI Taxonomy" id="6216"/>
    <lineage>
        <taxon>Eukaryota</taxon>
        <taxon>Metazoa</taxon>
        <taxon>Spiralia</taxon>
        <taxon>Lophotrochozoa</taxon>
        <taxon>Platyhelminthes</taxon>
        <taxon>Cestoda</taxon>
        <taxon>Eucestoda</taxon>
        <taxon>Cyclophyllidea</taxon>
        <taxon>Hymenolepididae</taxon>
        <taxon>Hymenolepis</taxon>
    </lineage>
</organism>
<gene>
    <name evidence="3" type="ORF">WMSIL1_LOCUS1301</name>
</gene>
<keyword evidence="2" id="KW-1133">Transmembrane helix</keyword>
<accession>A0A564XYV4</accession>
<feature type="region of interest" description="Disordered" evidence="1">
    <location>
        <begin position="110"/>
        <end position="130"/>
    </location>
</feature>
<feature type="transmembrane region" description="Helical" evidence="2">
    <location>
        <begin position="506"/>
        <end position="529"/>
    </location>
</feature>
<keyword evidence="4" id="KW-1185">Reference proteome</keyword>
<keyword evidence="2" id="KW-0472">Membrane</keyword>
<proteinExistence type="predicted"/>
<evidence type="ECO:0000256" key="2">
    <source>
        <dbReference type="SAM" id="Phobius"/>
    </source>
</evidence>
<evidence type="ECO:0000313" key="4">
    <source>
        <dbReference type="Proteomes" id="UP000321570"/>
    </source>
</evidence>
<evidence type="ECO:0000313" key="3">
    <source>
        <dbReference type="EMBL" id="VUZ40207.1"/>
    </source>
</evidence>
<keyword evidence="2" id="KW-0812">Transmembrane</keyword>